<dbReference type="Proteomes" id="UP000324800">
    <property type="component" value="Unassembled WGS sequence"/>
</dbReference>
<dbReference type="InterPro" id="IPR003615">
    <property type="entry name" value="HNH_nuc"/>
</dbReference>
<evidence type="ECO:0000313" key="3">
    <source>
        <dbReference type="Proteomes" id="UP000324800"/>
    </source>
</evidence>
<name>A0A5J4UZA1_9EUKA</name>
<dbReference type="AlphaFoldDB" id="A0A5J4UZA1"/>
<dbReference type="SMART" id="SM00507">
    <property type="entry name" value="HNHc"/>
    <property type="match status" value="1"/>
</dbReference>
<evidence type="ECO:0000313" key="2">
    <source>
        <dbReference type="EMBL" id="KAA6375510.1"/>
    </source>
</evidence>
<sequence>MEDLLKQQKQIIKATNFKETRQKIVRLQHFTQYEIDEIQEKIYINQGKAIRHDENFDDFECLLFTEPQEHDDCKQEIERARQSYDTTSIVVQNDDVSTTYFDNKIVSIKDINDLIDTAYEDNKRRAFKMQFLFGTISEELQQGKFVYDHQPLLDSHIQQYAPAMITNQQTIDQYKLYIQSCIVEMQDFQVTESTKYRYIGIYAMMVKVSRFPLAGLCMKELIDKHYKAHKQQLFYQVSELNDCFWLAYARWLLQGKVSPDQIRCEAKKQMREFYNLTKKQYDTFIIDYKGFDVVEELNKFIIKKMINVNIFYYDNDDKFYYLGERKQYNKIKHIKTNDNTEAEEEEQQLELLPTFNILLVSDTNENQAIYHVFHVTNTDGLTRQKYCPHCYQQSFDPKDDHYKRDYEQHVSQCKINGGQVIKKVKLDEQPFPYIPHIQRNETYAYLLANNATQQFKPTQYYITYDFETVERKVNTYFGKPITKDSVICNSQWISVLEPLSVASTIKLKWREQYNNDTRYKKITTNSVGNINATPFGDTALKTIYYDLRQGTDFISQWIEQVFEEAKQVALDNKYDNQDIPYNQCVSIIGFNSSRFDQALFSKYLHNDQWTIQSYIGTMGQGKQIVVEHKQTKQQIKFIDAMNYTQPTDLANFAKDFGNHTIDSNGVCGNNENQSKGLFPYEGINYDNYNYELNKSQPFSIRAFDSQLKNKTMSDDDYQLYLTDAKNYATRWDYLQHYNELDTQIMIQPLDNLINWFYQYNVDMLSFMSLAANANAIKYAIAYKDFDLNVNYPQQSKKSTPFILSQSYWNSKVIGYSIQDKQKHRKTNNNVTINDYVYYKDLFERQGCVICGDKFTMNNKPTLDRIDNKLPHTKSNCQPCCLYCNRYKSDKDEKITRLFIQLRRYCNINHLPQTIVNNEVYQLIRRNITGGLSNVMHRYNHANETTIKRYYYNEENKTITVIDTNHTVSHICGVDFNSLYPSCFSSQYHPFNKYTNGIMYMCGSVNGVINDSNQARKIINSTDRFTERGQLFIAQLKGHIDEHYINDFINFPPIFRNLSYQSSKANIGEYISYYLWFLIDDCHFIIDDIKQLVTFDKHTKFNAFVNEFMNKRIEAIKVKNS</sequence>
<feature type="non-terminal residue" evidence="2">
    <location>
        <position position="1120"/>
    </location>
</feature>
<dbReference type="Gene3D" id="1.10.30.50">
    <property type="match status" value="1"/>
</dbReference>
<dbReference type="EMBL" id="SNRW01011174">
    <property type="protein sequence ID" value="KAA6375510.1"/>
    <property type="molecule type" value="Genomic_DNA"/>
</dbReference>
<feature type="domain" description="HNH nuclease" evidence="1">
    <location>
        <begin position="836"/>
        <end position="885"/>
    </location>
</feature>
<reference evidence="2 3" key="1">
    <citation type="submission" date="2019-03" db="EMBL/GenBank/DDBJ databases">
        <title>Single cell metagenomics reveals metabolic interactions within the superorganism composed of flagellate Streblomastix strix and complex community of Bacteroidetes bacteria on its surface.</title>
        <authorList>
            <person name="Treitli S.C."/>
            <person name="Kolisko M."/>
            <person name="Husnik F."/>
            <person name="Keeling P."/>
            <person name="Hampl V."/>
        </authorList>
    </citation>
    <scope>NUCLEOTIDE SEQUENCE [LARGE SCALE GENOMIC DNA]</scope>
    <source>
        <strain evidence="2">ST1C</strain>
    </source>
</reference>
<proteinExistence type="predicted"/>
<protein>
    <recommendedName>
        <fullName evidence="1">HNH nuclease domain-containing protein</fullName>
    </recommendedName>
</protein>
<dbReference type="SUPFAM" id="SSF56672">
    <property type="entry name" value="DNA/RNA polymerases"/>
    <property type="match status" value="1"/>
</dbReference>
<organism evidence="2 3">
    <name type="scientific">Streblomastix strix</name>
    <dbReference type="NCBI Taxonomy" id="222440"/>
    <lineage>
        <taxon>Eukaryota</taxon>
        <taxon>Metamonada</taxon>
        <taxon>Preaxostyla</taxon>
        <taxon>Oxymonadida</taxon>
        <taxon>Streblomastigidae</taxon>
        <taxon>Streblomastix</taxon>
    </lineage>
</organism>
<dbReference type="InterPro" id="IPR043502">
    <property type="entry name" value="DNA/RNA_pol_sf"/>
</dbReference>
<accession>A0A5J4UZA1</accession>
<comment type="caution">
    <text evidence="2">The sequence shown here is derived from an EMBL/GenBank/DDBJ whole genome shotgun (WGS) entry which is preliminary data.</text>
</comment>
<dbReference type="CDD" id="cd00085">
    <property type="entry name" value="HNHc"/>
    <property type="match status" value="1"/>
</dbReference>
<gene>
    <name evidence="2" type="ORF">EZS28_028963</name>
</gene>
<evidence type="ECO:0000259" key="1">
    <source>
        <dbReference type="SMART" id="SM00507"/>
    </source>
</evidence>